<proteinExistence type="predicted"/>
<sequence length="108" mass="12600">MYCGTIYLNVDSELRMPPTTTTTTTTTTPTTTRTIHITIQNRKKKNIFKCKIKNNQQPKIKCTRPQMRRKKKDNQQTNLIPSFNTHMLTNIKTQHKLSDTISRMSSEN</sequence>
<keyword evidence="2" id="KW-1185">Reference proteome</keyword>
<dbReference type="Proteomes" id="UP000078200">
    <property type="component" value="Unassembled WGS sequence"/>
</dbReference>
<reference evidence="1" key="1">
    <citation type="submission" date="2020-05" db="UniProtKB">
        <authorList>
            <consortium name="EnsemblMetazoa"/>
        </authorList>
    </citation>
    <scope>IDENTIFICATION</scope>
    <source>
        <strain evidence="1">TTRI</strain>
    </source>
</reference>
<evidence type="ECO:0000313" key="2">
    <source>
        <dbReference type="Proteomes" id="UP000078200"/>
    </source>
</evidence>
<dbReference type="AlphaFoldDB" id="A0A1A9V0J9"/>
<name>A0A1A9V0J9_GLOAU</name>
<accession>A0A1A9V0J9</accession>
<organism evidence="1 2">
    <name type="scientific">Glossina austeni</name>
    <name type="common">Savannah tsetse fly</name>
    <dbReference type="NCBI Taxonomy" id="7395"/>
    <lineage>
        <taxon>Eukaryota</taxon>
        <taxon>Metazoa</taxon>
        <taxon>Ecdysozoa</taxon>
        <taxon>Arthropoda</taxon>
        <taxon>Hexapoda</taxon>
        <taxon>Insecta</taxon>
        <taxon>Pterygota</taxon>
        <taxon>Neoptera</taxon>
        <taxon>Endopterygota</taxon>
        <taxon>Diptera</taxon>
        <taxon>Brachycera</taxon>
        <taxon>Muscomorpha</taxon>
        <taxon>Hippoboscoidea</taxon>
        <taxon>Glossinidae</taxon>
        <taxon>Glossina</taxon>
    </lineage>
</organism>
<protein>
    <submittedName>
        <fullName evidence="1">Uncharacterized protein</fullName>
    </submittedName>
</protein>
<dbReference type="EnsemblMetazoa" id="GAUT021810-RA">
    <property type="protein sequence ID" value="GAUT021810-PA"/>
    <property type="gene ID" value="GAUT021810"/>
</dbReference>
<evidence type="ECO:0000313" key="1">
    <source>
        <dbReference type="EnsemblMetazoa" id="GAUT021810-PA"/>
    </source>
</evidence>
<dbReference type="VEuPathDB" id="VectorBase:GAUT021810"/>